<gene>
    <name evidence="1" type="ORF">CINCED_3A009004</name>
</gene>
<name>A0A5E4NHG4_9HEMI</name>
<accession>A0A5E4NHG4</accession>
<evidence type="ECO:0000313" key="1">
    <source>
        <dbReference type="EMBL" id="VVC41788.1"/>
    </source>
</evidence>
<reference evidence="1 2" key="1">
    <citation type="submission" date="2019-08" db="EMBL/GenBank/DDBJ databases">
        <authorList>
            <person name="Alioto T."/>
            <person name="Alioto T."/>
            <person name="Gomez Garrido J."/>
        </authorList>
    </citation>
    <scope>NUCLEOTIDE SEQUENCE [LARGE SCALE GENOMIC DNA]</scope>
</reference>
<dbReference type="EMBL" id="CABPRJ010001926">
    <property type="protein sequence ID" value="VVC41788.1"/>
    <property type="molecule type" value="Genomic_DNA"/>
</dbReference>
<dbReference type="AlphaFoldDB" id="A0A5E4NHG4"/>
<organism evidence="1 2">
    <name type="scientific">Cinara cedri</name>
    <dbReference type="NCBI Taxonomy" id="506608"/>
    <lineage>
        <taxon>Eukaryota</taxon>
        <taxon>Metazoa</taxon>
        <taxon>Ecdysozoa</taxon>
        <taxon>Arthropoda</taxon>
        <taxon>Hexapoda</taxon>
        <taxon>Insecta</taxon>
        <taxon>Pterygota</taxon>
        <taxon>Neoptera</taxon>
        <taxon>Paraneoptera</taxon>
        <taxon>Hemiptera</taxon>
        <taxon>Sternorrhyncha</taxon>
        <taxon>Aphidomorpha</taxon>
        <taxon>Aphidoidea</taxon>
        <taxon>Aphididae</taxon>
        <taxon>Lachninae</taxon>
        <taxon>Cinara</taxon>
    </lineage>
</organism>
<dbReference type="Proteomes" id="UP000325440">
    <property type="component" value="Unassembled WGS sequence"/>
</dbReference>
<sequence length="368" mass="42197">MANDTEFVLGIEKAKEAGLHFVQEYLEILNEKPNIAFLYHINEDLQVQLSISRYPTDITDNPQPTTILRKNRTHEEKIIPADMISTDLDSRMDTTVNSVQNKIIDPVKFTNNIYIPPIKNVKKKLEVPGEIAASYWRALTAPHLLPEITENNETHESYSTGMVTYNQPLLDVSTESDSRIDTAVNSVQNKIIHPVKFTNNIYIPPIENVKKKLDVPGEIAASYCRALTAHHLLPEITENNINPIIIKDNETATSIPALKTLPINTKDNEGKTPKLVPVNAKERIILEPLPNTSAKNICPISFKNDSPSNILRLRSRPVQTYYMSSLTTRERERFFKKDTFIKRQYRRIRRSLFKFKLLHVIENPLFFL</sequence>
<proteinExistence type="predicted"/>
<evidence type="ECO:0000313" key="2">
    <source>
        <dbReference type="Proteomes" id="UP000325440"/>
    </source>
</evidence>
<keyword evidence="2" id="KW-1185">Reference proteome</keyword>
<protein>
    <submittedName>
        <fullName evidence="1">Uncharacterized protein</fullName>
    </submittedName>
</protein>